<feature type="non-terminal residue" evidence="2">
    <location>
        <position position="81"/>
    </location>
</feature>
<accession>A0AA38FQH8</accession>
<keyword evidence="3" id="KW-1185">Reference proteome</keyword>
<evidence type="ECO:0000256" key="1">
    <source>
        <dbReference type="SAM" id="MobiDB-lite"/>
    </source>
</evidence>
<feature type="region of interest" description="Disordered" evidence="1">
    <location>
        <begin position="1"/>
        <end position="47"/>
    </location>
</feature>
<feature type="compositionally biased region" description="Low complexity" evidence="1">
    <location>
        <begin position="27"/>
        <end position="39"/>
    </location>
</feature>
<dbReference type="EMBL" id="JAHRHJ020000007">
    <property type="protein sequence ID" value="KAH9308611.1"/>
    <property type="molecule type" value="Genomic_DNA"/>
</dbReference>
<proteinExistence type="predicted"/>
<dbReference type="AlphaFoldDB" id="A0AA38FQH8"/>
<evidence type="ECO:0000313" key="3">
    <source>
        <dbReference type="Proteomes" id="UP000824469"/>
    </source>
</evidence>
<protein>
    <submittedName>
        <fullName evidence="2">Uncharacterized protein</fullName>
    </submittedName>
</protein>
<reference evidence="2 3" key="1">
    <citation type="journal article" date="2021" name="Nat. Plants">
        <title>The Taxus genome provides insights into paclitaxel biosynthesis.</title>
        <authorList>
            <person name="Xiong X."/>
            <person name="Gou J."/>
            <person name="Liao Q."/>
            <person name="Li Y."/>
            <person name="Zhou Q."/>
            <person name="Bi G."/>
            <person name="Li C."/>
            <person name="Du R."/>
            <person name="Wang X."/>
            <person name="Sun T."/>
            <person name="Guo L."/>
            <person name="Liang H."/>
            <person name="Lu P."/>
            <person name="Wu Y."/>
            <person name="Zhang Z."/>
            <person name="Ro D.K."/>
            <person name="Shang Y."/>
            <person name="Huang S."/>
            <person name="Yan J."/>
        </authorList>
    </citation>
    <scope>NUCLEOTIDE SEQUENCE [LARGE SCALE GENOMIC DNA]</scope>
    <source>
        <strain evidence="2">Ta-2019</strain>
    </source>
</reference>
<comment type="caution">
    <text evidence="2">The sequence shown here is derived from an EMBL/GenBank/DDBJ whole genome shotgun (WGS) entry which is preliminary data.</text>
</comment>
<sequence>EEEEDDGNKNKPPHVDNANIGNLGVDNNNAAKADANAHNQPGNKKERLATKLTNDIKRIIPTKFDGTTLRDGAENWLSKME</sequence>
<feature type="non-terminal residue" evidence="2">
    <location>
        <position position="1"/>
    </location>
</feature>
<dbReference type="Proteomes" id="UP000824469">
    <property type="component" value="Unassembled WGS sequence"/>
</dbReference>
<name>A0AA38FQH8_TAXCH</name>
<evidence type="ECO:0000313" key="2">
    <source>
        <dbReference type="EMBL" id="KAH9308611.1"/>
    </source>
</evidence>
<gene>
    <name evidence="2" type="ORF">KI387_036522</name>
</gene>
<organism evidence="2 3">
    <name type="scientific">Taxus chinensis</name>
    <name type="common">Chinese yew</name>
    <name type="synonym">Taxus wallichiana var. chinensis</name>
    <dbReference type="NCBI Taxonomy" id="29808"/>
    <lineage>
        <taxon>Eukaryota</taxon>
        <taxon>Viridiplantae</taxon>
        <taxon>Streptophyta</taxon>
        <taxon>Embryophyta</taxon>
        <taxon>Tracheophyta</taxon>
        <taxon>Spermatophyta</taxon>
        <taxon>Pinopsida</taxon>
        <taxon>Pinidae</taxon>
        <taxon>Conifers II</taxon>
        <taxon>Cupressales</taxon>
        <taxon>Taxaceae</taxon>
        <taxon>Taxus</taxon>
    </lineage>
</organism>